<sequence>MKRSKPMKRTGFKRSTPAALSPFSGKAALHGTTFKRKAQKKRAGHDKRMLTACRGERCYLRVPGVCLLTPETVVPCHSNEQQHGKGMGIKARDEFTVPGCFACHAWLDHGSAPREQKFSVWRAGYREWQPVRAVKLSIEVV</sequence>
<dbReference type="Gene3D" id="3.30.50.20">
    <property type="entry name" value="prophage-derive protein ybcO"/>
    <property type="match status" value="1"/>
</dbReference>
<gene>
    <name evidence="2" type="ORF">PEP31012_03592</name>
</gene>
<evidence type="ECO:0000313" key="2">
    <source>
        <dbReference type="EMBL" id="VVE29465.1"/>
    </source>
</evidence>
<dbReference type="OrthoDB" id="8594085at2"/>
<name>A0A5E4WZK4_9BURK</name>
<evidence type="ECO:0000313" key="3">
    <source>
        <dbReference type="Proteomes" id="UP000400981"/>
    </source>
</evidence>
<proteinExistence type="predicted"/>
<dbReference type="Proteomes" id="UP000400981">
    <property type="component" value="Unassembled WGS sequence"/>
</dbReference>
<feature type="region of interest" description="Disordered" evidence="1">
    <location>
        <begin position="1"/>
        <end position="20"/>
    </location>
</feature>
<accession>A0A5E4WZK4</accession>
<keyword evidence="3" id="KW-1185">Reference proteome</keyword>
<dbReference type="AlphaFoldDB" id="A0A5E4WZK4"/>
<dbReference type="Pfam" id="PF07102">
    <property type="entry name" value="YbcO"/>
    <property type="match status" value="1"/>
</dbReference>
<dbReference type="EMBL" id="CABPSH010000010">
    <property type="protein sequence ID" value="VVE29465.1"/>
    <property type="molecule type" value="Genomic_DNA"/>
</dbReference>
<evidence type="ECO:0008006" key="4">
    <source>
        <dbReference type="Google" id="ProtNLM"/>
    </source>
</evidence>
<protein>
    <recommendedName>
        <fullName evidence="4">Gp74</fullName>
    </recommendedName>
</protein>
<organism evidence="2 3">
    <name type="scientific">Pandoraea eparura</name>
    <dbReference type="NCBI Taxonomy" id="2508291"/>
    <lineage>
        <taxon>Bacteria</taxon>
        <taxon>Pseudomonadati</taxon>
        <taxon>Pseudomonadota</taxon>
        <taxon>Betaproteobacteria</taxon>
        <taxon>Burkholderiales</taxon>
        <taxon>Burkholderiaceae</taxon>
        <taxon>Pandoraea</taxon>
    </lineage>
</organism>
<feature type="compositionally biased region" description="Basic residues" evidence="1">
    <location>
        <begin position="1"/>
        <end position="12"/>
    </location>
</feature>
<evidence type="ECO:0000256" key="1">
    <source>
        <dbReference type="SAM" id="MobiDB-lite"/>
    </source>
</evidence>
<reference evidence="2 3" key="1">
    <citation type="submission" date="2019-08" db="EMBL/GenBank/DDBJ databases">
        <authorList>
            <person name="Peeters C."/>
        </authorList>
    </citation>
    <scope>NUCLEOTIDE SEQUENCE [LARGE SCALE GENOMIC DNA]</scope>
    <source>
        <strain evidence="2 3">LMG 31012</strain>
    </source>
</reference>
<dbReference type="InterPro" id="IPR010774">
    <property type="entry name" value="YbcO"/>
</dbReference>